<accession>A0A370QAL4</accession>
<evidence type="ECO:0000313" key="3">
    <source>
        <dbReference type="Proteomes" id="UP000255317"/>
    </source>
</evidence>
<feature type="transmembrane region" description="Helical" evidence="1">
    <location>
        <begin position="122"/>
        <end position="143"/>
    </location>
</feature>
<evidence type="ECO:0000256" key="1">
    <source>
        <dbReference type="SAM" id="Phobius"/>
    </source>
</evidence>
<keyword evidence="1" id="KW-0812">Transmembrane</keyword>
<feature type="transmembrane region" description="Helical" evidence="1">
    <location>
        <begin position="501"/>
        <end position="519"/>
    </location>
</feature>
<dbReference type="EMBL" id="QRAO01000003">
    <property type="protein sequence ID" value="RDK85416.1"/>
    <property type="molecule type" value="Genomic_DNA"/>
</dbReference>
<feature type="transmembrane region" description="Helical" evidence="1">
    <location>
        <begin position="99"/>
        <end position="116"/>
    </location>
</feature>
<feature type="transmembrane region" description="Helical" evidence="1">
    <location>
        <begin position="12"/>
        <end position="30"/>
    </location>
</feature>
<keyword evidence="3" id="KW-1185">Reference proteome</keyword>
<feature type="transmembrane region" description="Helical" evidence="1">
    <location>
        <begin position="442"/>
        <end position="460"/>
    </location>
</feature>
<feature type="transmembrane region" description="Helical" evidence="1">
    <location>
        <begin position="406"/>
        <end position="430"/>
    </location>
</feature>
<dbReference type="InterPro" id="IPR018580">
    <property type="entry name" value="Uncharacterised_YfhO"/>
</dbReference>
<feature type="transmembrane region" description="Helical" evidence="1">
    <location>
        <begin position="785"/>
        <end position="806"/>
    </location>
</feature>
<feature type="transmembrane region" description="Helical" evidence="1">
    <location>
        <begin position="223"/>
        <end position="243"/>
    </location>
</feature>
<dbReference type="RefSeq" id="WP_115123838.1">
    <property type="nucleotide sequence ID" value="NZ_QRAO01000003.1"/>
</dbReference>
<feature type="transmembrane region" description="Helical" evidence="1">
    <location>
        <begin position="369"/>
        <end position="386"/>
    </location>
</feature>
<dbReference type="PANTHER" id="PTHR38454">
    <property type="entry name" value="INTEGRAL MEMBRANE PROTEIN-RELATED"/>
    <property type="match status" value="1"/>
</dbReference>
<feature type="transmembrane region" description="Helical" evidence="1">
    <location>
        <begin position="341"/>
        <end position="362"/>
    </location>
</feature>
<feature type="transmembrane region" description="Helical" evidence="1">
    <location>
        <begin position="526"/>
        <end position="543"/>
    </location>
</feature>
<keyword evidence="1" id="KW-1133">Transmembrane helix</keyword>
<protein>
    <submittedName>
        <fullName evidence="2">Membrane protein YfhO</fullName>
    </submittedName>
</protein>
<dbReference type="AlphaFoldDB" id="A0A370QAL4"/>
<organism evidence="2 3">
    <name type="scientific">Marinirhabdus gelatinilytica</name>
    <dbReference type="NCBI Taxonomy" id="1703343"/>
    <lineage>
        <taxon>Bacteria</taxon>
        <taxon>Pseudomonadati</taxon>
        <taxon>Bacteroidota</taxon>
        <taxon>Flavobacteriia</taxon>
        <taxon>Flavobacteriales</taxon>
        <taxon>Flavobacteriaceae</taxon>
    </lineage>
</organism>
<dbReference type="Pfam" id="PF09586">
    <property type="entry name" value="YfhO"/>
    <property type="match status" value="1"/>
</dbReference>
<comment type="caution">
    <text evidence="2">The sequence shown here is derived from an EMBL/GenBank/DDBJ whole genome shotgun (WGS) entry which is preliminary data.</text>
</comment>
<name>A0A370QAL4_9FLAO</name>
<gene>
    <name evidence="2" type="ORF">C8D94_103241</name>
</gene>
<reference evidence="2 3" key="1">
    <citation type="submission" date="2018-07" db="EMBL/GenBank/DDBJ databases">
        <title>Genomic Encyclopedia of Type Strains, Phase IV (KMG-IV): sequencing the most valuable type-strain genomes for metagenomic binning, comparative biology and taxonomic classification.</title>
        <authorList>
            <person name="Goeker M."/>
        </authorList>
    </citation>
    <scope>NUCLEOTIDE SEQUENCE [LARGE SCALE GENOMIC DNA]</scope>
    <source>
        <strain evidence="2 3">DSM 101478</strain>
    </source>
</reference>
<dbReference type="OrthoDB" id="9772884at2"/>
<dbReference type="Proteomes" id="UP000255317">
    <property type="component" value="Unassembled WGS sequence"/>
</dbReference>
<proteinExistence type="predicted"/>
<feature type="transmembrane region" description="Helical" evidence="1">
    <location>
        <begin position="191"/>
        <end position="211"/>
    </location>
</feature>
<sequence length="814" mass="90856">MNVSVKKFLPHLVVFILFTITSLAYFSPVLQGKAIFQSDIVQYRGMAKQQNDFREATGEETYWTDAAFGGMPTYQLGAKYPHNYIKKLDLALRFLPRPADYLFLYFIAMYILFLVLKVDYKLAFLGALAFGFSTYLIIILGVGHNAKAHAIAYMPLVLSGIILTFKGKYLWGFILTTIAMGLELVTNHFQMTYYLLLLVICIGIAYFIDAFKKKMLPHYFKAVGVMVLGVLIAVGLNATNILATKEYADTSTRGKNELTIAPDGTPKQNVEGLDYEYITEYSYGKLESFNLLIPRFMGGGSSEPLPEDGETIEALIKLGASPQEANQILQQLPMYWGDQPIVAAPAYVGAIMLFLAVLALFLVRGRLKWWAVAGLLLSLFLSWGDNFETLTRLFIDTVPLYDKFRAVSSIQVLIELIVPVLAIVGLHQFFSEFNKEEKRKKALLFSSGIVGGIILLFILLKDAIPGFDFASPYDVGIRDQLGNGLVEAVRDDRAALFMKDAIRSLVLVLLAAAALWFFLKDKLKQNIAVGALVVLVLFDLVGVDRRYVNNDDFVQKRIMDQPFPKSGADEMILKDDGHYRVYDATRSAFNSGAASYYHNALGGYHAAKPGRMQDIADFYLYNGDVGIMNMLNVKYFIVQNKGGGPIAQRNPYANGPAWFVGNVQFAETADEEILLLDSLDTKKTAIVHQEFKDRLPLENIQRDSTATIELVAHQPNHLTYEASTKSPQLAVFSEVYYPQGWNAYINGKPAEHIRVNYILRGMKVPAGNNKIEFKFEATVVEKGSAIALGSSIVLLLVLLGGLYIIFRSKKETHS</sequence>
<keyword evidence="1" id="KW-0472">Membrane</keyword>
<feature type="transmembrane region" description="Helical" evidence="1">
    <location>
        <begin position="150"/>
        <end position="171"/>
    </location>
</feature>
<evidence type="ECO:0000313" key="2">
    <source>
        <dbReference type="EMBL" id="RDK85416.1"/>
    </source>
</evidence>
<dbReference type="PANTHER" id="PTHR38454:SF1">
    <property type="entry name" value="INTEGRAL MEMBRANE PROTEIN"/>
    <property type="match status" value="1"/>
</dbReference>